<dbReference type="RefSeq" id="WP_061607269.1">
    <property type="nucleotide sequence ID" value="NZ_JEMA01000366.1"/>
</dbReference>
<sequence>MGRRALIIDDDEAMCAWLAADLRTRGVGATTRTSPVEALALLEEDEGFDVILTDLNMRGMNGIEVCGRAAEIRPDVPVVVITAFGSIETAVEAIRAGAYDYVTKPVDIETLALALERAIAHHALKAEVRRLRRAVAGPGAFPDLVGRSTAMRRVQDMIERIADAEATVLITGESGTGKEVVARALHERSRRKGGPFVAINCAAVPESLIESELFGHVRGAFTDARVARPGLFVEANGGTLLLDEIGELPLGMQPKLLRALQERRVRPVGGNAEVAFDARIVAATNRDLDAAVEERRFREDLYYRINVLHVDLPPVRARGSDVLLLAQRFVEDCAARSGKEVVGLSPAAAERLLAYSWPGNVREIQNCVERAVALTRYQEITVDDLPAKIREHRPSHVIVAADDPSELVPLEEVERRYILRVLEAAGGNKTLAARILGLDRKTLHRKLERWEPAAAGAAKGG</sequence>
<evidence type="ECO:0000313" key="8">
    <source>
        <dbReference type="EMBL" id="KYF70971.1"/>
    </source>
</evidence>
<keyword evidence="1" id="KW-0547">Nucleotide-binding</keyword>
<dbReference type="InterPro" id="IPR002078">
    <property type="entry name" value="Sigma_54_int"/>
</dbReference>
<dbReference type="InterPro" id="IPR001789">
    <property type="entry name" value="Sig_transdc_resp-reg_receiver"/>
</dbReference>
<dbReference type="Pfam" id="PF00158">
    <property type="entry name" value="Sigma54_activat"/>
    <property type="match status" value="1"/>
</dbReference>
<evidence type="ECO:0000256" key="1">
    <source>
        <dbReference type="ARBA" id="ARBA00022741"/>
    </source>
</evidence>
<dbReference type="SUPFAM" id="SSF46689">
    <property type="entry name" value="Homeodomain-like"/>
    <property type="match status" value="1"/>
</dbReference>
<feature type="domain" description="Sigma-54 factor interaction" evidence="6">
    <location>
        <begin position="144"/>
        <end position="373"/>
    </location>
</feature>
<dbReference type="InterPro" id="IPR002197">
    <property type="entry name" value="HTH_Fis"/>
</dbReference>
<dbReference type="Gene3D" id="1.10.8.60">
    <property type="match status" value="1"/>
</dbReference>
<evidence type="ECO:0000256" key="2">
    <source>
        <dbReference type="ARBA" id="ARBA00022840"/>
    </source>
</evidence>
<comment type="caution">
    <text evidence="8">The sequence shown here is derived from an EMBL/GenBank/DDBJ whole genome shotgun (WGS) entry which is preliminary data.</text>
</comment>
<dbReference type="Gene3D" id="1.10.10.60">
    <property type="entry name" value="Homeodomain-like"/>
    <property type="match status" value="1"/>
</dbReference>
<keyword evidence="2" id="KW-0067">ATP-binding</keyword>
<dbReference type="InterPro" id="IPR058031">
    <property type="entry name" value="AAA_lid_NorR"/>
</dbReference>
<accession>A0A150QSL1</accession>
<dbReference type="PROSITE" id="PS00676">
    <property type="entry name" value="SIGMA54_INTERACT_2"/>
    <property type="match status" value="1"/>
</dbReference>
<dbReference type="Proteomes" id="UP000075260">
    <property type="component" value="Unassembled WGS sequence"/>
</dbReference>
<evidence type="ECO:0000256" key="4">
    <source>
        <dbReference type="ARBA" id="ARBA00023163"/>
    </source>
</evidence>
<dbReference type="Pfam" id="PF25601">
    <property type="entry name" value="AAA_lid_14"/>
    <property type="match status" value="1"/>
</dbReference>
<gene>
    <name evidence="8" type="ORF">BE15_08280</name>
</gene>
<protein>
    <submittedName>
        <fullName evidence="8">Fis family transcriptional regulator</fullName>
    </submittedName>
</protein>
<dbReference type="GO" id="GO:0006355">
    <property type="term" value="P:regulation of DNA-templated transcription"/>
    <property type="evidence" value="ECO:0007669"/>
    <property type="project" value="InterPro"/>
</dbReference>
<feature type="modified residue" description="4-aspartylphosphate" evidence="5">
    <location>
        <position position="54"/>
    </location>
</feature>
<dbReference type="EMBL" id="JEMA01000366">
    <property type="protein sequence ID" value="KYF70971.1"/>
    <property type="molecule type" value="Genomic_DNA"/>
</dbReference>
<dbReference type="InterPro" id="IPR011006">
    <property type="entry name" value="CheY-like_superfamily"/>
</dbReference>
<dbReference type="GO" id="GO:0005524">
    <property type="term" value="F:ATP binding"/>
    <property type="evidence" value="ECO:0007669"/>
    <property type="project" value="UniProtKB-KW"/>
</dbReference>
<keyword evidence="3" id="KW-0805">Transcription regulation</keyword>
<dbReference type="PANTHER" id="PTHR32071">
    <property type="entry name" value="TRANSCRIPTIONAL REGULATORY PROTEIN"/>
    <property type="match status" value="1"/>
</dbReference>
<feature type="domain" description="Response regulatory" evidence="7">
    <location>
        <begin position="4"/>
        <end position="119"/>
    </location>
</feature>
<keyword evidence="5" id="KW-0597">Phosphoprotein</keyword>
<dbReference type="Gene3D" id="3.40.50.300">
    <property type="entry name" value="P-loop containing nucleotide triphosphate hydrolases"/>
    <property type="match status" value="1"/>
</dbReference>
<dbReference type="InterPro" id="IPR009057">
    <property type="entry name" value="Homeodomain-like_sf"/>
</dbReference>
<dbReference type="PROSITE" id="PS00675">
    <property type="entry name" value="SIGMA54_INTERACT_1"/>
    <property type="match status" value="1"/>
</dbReference>
<organism evidence="8 9">
    <name type="scientific">Sorangium cellulosum</name>
    <name type="common">Polyangium cellulosum</name>
    <dbReference type="NCBI Taxonomy" id="56"/>
    <lineage>
        <taxon>Bacteria</taxon>
        <taxon>Pseudomonadati</taxon>
        <taxon>Myxococcota</taxon>
        <taxon>Polyangia</taxon>
        <taxon>Polyangiales</taxon>
        <taxon>Polyangiaceae</taxon>
        <taxon>Sorangium</taxon>
    </lineage>
</organism>
<dbReference type="SUPFAM" id="SSF52540">
    <property type="entry name" value="P-loop containing nucleoside triphosphate hydrolases"/>
    <property type="match status" value="1"/>
</dbReference>
<dbReference type="GO" id="GO:0000160">
    <property type="term" value="P:phosphorelay signal transduction system"/>
    <property type="evidence" value="ECO:0007669"/>
    <property type="project" value="InterPro"/>
</dbReference>
<evidence type="ECO:0000259" key="6">
    <source>
        <dbReference type="PROSITE" id="PS50045"/>
    </source>
</evidence>
<dbReference type="SUPFAM" id="SSF52172">
    <property type="entry name" value="CheY-like"/>
    <property type="match status" value="1"/>
</dbReference>
<dbReference type="InterPro" id="IPR003593">
    <property type="entry name" value="AAA+_ATPase"/>
</dbReference>
<dbReference type="GO" id="GO:0043565">
    <property type="term" value="F:sequence-specific DNA binding"/>
    <property type="evidence" value="ECO:0007669"/>
    <property type="project" value="InterPro"/>
</dbReference>
<evidence type="ECO:0000256" key="3">
    <source>
        <dbReference type="ARBA" id="ARBA00023015"/>
    </source>
</evidence>
<evidence type="ECO:0000259" key="7">
    <source>
        <dbReference type="PROSITE" id="PS50110"/>
    </source>
</evidence>
<dbReference type="SMART" id="SM00448">
    <property type="entry name" value="REC"/>
    <property type="match status" value="1"/>
</dbReference>
<dbReference type="FunFam" id="3.40.50.300:FF:000006">
    <property type="entry name" value="DNA-binding transcriptional regulator NtrC"/>
    <property type="match status" value="1"/>
</dbReference>
<dbReference type="Pfam" id="PF00072">
    <property type="entry name" value="Response_reg"/>
    <property type="match status" value="1"/>
</dbReference>
<reference evidence="8 9" key="1">
    <citation type="submission" date="2014-02" db="EMBL/GenBank/DDBJ databases">
        <title>The small core and large imbalanced accessory genome model reveals a collaborative survival strategy of Sorangium cellulosum strains in nature.</title>
        <authorList>
            <person name="Han K."/>
            <person name="Peng R."/>
            <person name="Blom J."/>
            <person name="Li Y.-Z."/>
        </authorList>
    </citation>
    <scope>NUCLEOTIDE SEQUENCE [LARGE SCALE GENOMIC DNA]</scope>
    <source>
        <strain evidence="8 9">So0008-312</strain>
    </source>
</reference>
<name>A0A150QSL1_SORCE</name>
<dbReference type="Pfam" id="PF02954">
    <property type="entry name" value="HTH_8"/>
    <property type="match status" value="1"/>
</dbReference>
<evidence type="ECO:0000256" key="5">
    <source>
        <dbReference type="PROSITE-ProRule" id="PRU00169"/>
    </source>
</evidence>
<dbReference type="OrthoDB" id="9763792at2"/>
<dbReference type="PRINTS" id="PR01590">
    <property type="entry name" value="HTHFIS"/>
</dbReference>
<dbReference type="SMART" id="SM00382">
    <property type="entry name" value="AAA"/>
    <property type="match status" value="1"/>
</dbReference>
<dbReference type="PROSITE" id="PS50110">
    <property type="entry name" value="RESPONSE_REGULATORY"/>
    <property type="match status" value="1"/>
</dbReference>
<keyword evidence="4" id="KW-0804">Transcription</keyword>
<proteinExistence type="predicted"/>
<dbReference type="PROSITE" id="PS50045">
    <property type="entry name" value="SIGMA54_INTERACT_4"/>
    <property type="match status" value="1"/>
</dbReference>
<dbReference type="CDD" id="cd00009">
    <property type="entry name" value="AAA"/>
    <property type="match status" value="1"/>
</dbReference>
<dbReference type="InterPro" id="IPR027417">
    <property type="entry name" value="P-loop_NTPase"/>
</dbReference>
<dbReference type="Gene3D" id="3.40.50.2300">
    <property type="match status" value="1"/>
</dbReference>
<evidence type="ECO:0000313" key="9">
    <source>
        <dbReference type="Proteomes" id="UP000075260"/>
    </source>
</evidence>
<dbReference type="AlphaFoldDB" id="A0A150QSL1"/>
<dbReference type="InterPro" id="IPR025662">
    <property type="entry name" value="Sigma_54_int_dom_ATP-bd_1"/>
</dbReference>
<dbReference type="InterPro" id="IPR025943">
    <property type="entry name" value="Sigma_54_int_dom_ATP-bd_2"/>
</dbReference>